<keyword evidence="4" id="KW-0347">Helicase</keyword>
<evidence type="ECO:0000256" key="1">
    <source>
        <dbReference type="ARBA" id="ARBA00009922"/>
    </source>
</evidence>
<dbReference type="Pfam" id="PF13361">
    <property type="entry name" value="UvrD_C"/>
    <property type="match status" value="1"/>
</dbReference>
<comment type="caution">
    <text evidence="11">The sequence shown here is derived from an EMBL/GenBank/DDBJ whole genome shotgun (WGS) entry which is preliminary data.</text>
</comment>
<keyword evidence="2" id="KW-0547">Nucleotide-binding</keyword>
<dbReference type="AlphaFoldDB" id="A0A0F9JT46"/>
<feature type="non-terminal residue" evidence="11">
    <location>
        <position position="1"/>
    </location>
</feature>
<evidence type="ECO:0000256" key="3">
    <source>
        <dbReference type="ARBA" id="ARBA00022801"/>
    </source>
</evidence>
<accession>A0A0F9JT46</accession>
<evidence type="ECO:0000313" key="11">
    <source>
        <dbReference type="EMBL" id="KKM02113.1"/>
    </source>
</evidence>
<dbReference type="Gene3D" id="1.10.10.160">
    <property type="match status" value="1"/>
</dbReference>
<dbReference type="Gene3D" id="3.40.50.300">
    <property type="entry name" value="P-loop containing nucleotide triphosphate hydrolases"/>
    <property type="match status" value="2"/>
</dbReference>
<organism evidence="11">
    <name type="scientific">marine sediment metagenome</name>
    <dbReference type="NCBI Taxonomy" id="412755"/>
    <lineage>
        <taxon>unclassified sequences</taxon>
        <taxon>metagenomes</taxon>
        <taxon>ecological metagenomes</taxon>
    </lineage>
</organism>
<protein>
    <recommendedName>
        <fullName evidence="8">DNA 3'-5' helicase</fullName>
        <ecNumber evidence="8">5.6.2.4</ecNumber>
    </recommendedName>
</protein>
<dbReference type="PROSITE" id="PS51198">
    <property type="entry name" value="UVRD_HELICASE_ATP_BIND"/>
    <property type="match status" value="1"/>
</dbReference>
<dbReference type="InterPro" id="IPR000212">
    <property type="entry name" value="DNA_helicase_UvrD/REP"/>
</dbReference>
<evidence type="ECO:0000256" key="9">
    <source>
        <dbReference type="ARBA" id="ARBA00048988"/>
    </source>
</evidence>
<dbReference type="EC" id="5.6.2.4" evidence="8"/>
<name>A0A0F9JT46_9ZZZZ</name>
<comment type="similarity">
    <text evidence="1">Belongs to the helicase family. UvrD subfamily.</text>
</comment>
<evidence type="ECO:0000256" key="8">
    <source>
        <dbReference type="ARBA" id="ARBA00034808"/>
    </source>
</evidence>
<keyword evidence="5" id="KW-0067">ATP-binding</keyword>
<dbReference type="InterPro" id="IPR013986">
    <property type="entry name" value="DExx_box_DNA_helicase_dom_sf"/>
</dbReference>
<sequence length="566" mass="65686">INLEDEYKNSYGNHSGIACISFTNAAKDELNLTYNQLCGRNLQYPHLVSTIDSFINTYITLPYYYLLERNFARPQILEGNARLDLFWKTKYTNKKGKLVDGLKNPMNSLKAKSGRSIYYQYLPSTIRLEPDGSYSVNGNAPSEDKVDLVVFEKYCKYIKGWQFKNGLITTNDSAYIALRLLRKNPKISKWLANRFPHIIVDEAQDNSLMQHQIFEELNSQGLVNIEFIGDPYQSLYEFRDANPQLFLDKYNCDDYKSLDLSNNRRSPQRIIECFSLLRPVAERTIKSACTTDLKQSILVYKYKSDNRGDIIGHFEEHCNSKEFRKLKVVVRGNSMRNKMLGRDAQQRPWHNQLAYDLIAAKIEYDDRNLKEAINIARNLVIRLENRGLSFIDFGHLRAELKTDYLNNARIIKFVEGLPELSLTIEEWSNLCPAYIKKVLNLDYDIDFGMKKTSKYFAKATRTEPVSAHFNRVDIDKTNSLTTVHQVKGKTLDAILIFFDENNHASNINFRDLEPDPDGFIKEKKRIIYVAMSRPKHLLAMAFPEKITDEQLKQKFGEDITILTLEE</sequence>
<dbReference type="GO" id="GO:0043138">
    <property type="term" value="F:3'-5' DNA helicase activity"/>
    <property type="evidence" value="ECO:0007669"/>
    <property type="project" value="UniProtKB-EC"/>
</dbReference>
<comment type="catalytic activity">
    <reaction evidence="9">
        <text>ATP + H2O = ADP + phosphate + H(+)</text>
        <dbReference type="Rhea" id="RHEA:13065"/>
        <dbReference type="ChEBI" id="CHEBI:15377"/>
        <dbReference type="ChEBI" id="CHEBI:15378"/>
        <dbReference type="ChEBI" id="CHEBI:30616"/>
        <dbReference type="ChEBI" id="CHEBI:43474"/>
        <dbReference type="ChEBI" id="CHEBI:456216"/>
        <dbReference type="EC" id="5.6.2.4"/>
    </reaction>
</comment>
<evidence type="ECO:0000256" key="5">
    <source>
        <dbReference type="ARBA" id="ARBA00022840"/>
    </source>
</evidence>
<evidence type="ECO:0000259" key="10">
    <source>
        <dbReference type="PROSITE" id="PS51198"/>
    </source>
</evidence>
<dbReference type="SUPFAM" id="SSF52540">
    <property type="entry name" value="P-loop containing nucleoside triphosphate hydrolases"/>
    <property type="match status" value="1"/>
</dbReference>
<dbReference type="GO" id="GO:0016787">
    <property type="term" value="F:hydrolase activity"/>
    <property type="evidence" value="ECO:0007669"/>
    <property type="project" value="UniProtKB-KW"/>
</dbReference>
<evidence type="ECO:0000256" key="7">
    <source>
        <dbReference type="ARBA" id="ARBA00034617"/>
    </source>
</evidence>
<dbReference type="InterPro" id="IPR014017">
    <property type="entry name" value="DNA_helicase_UvrD-like_C"/>
</dbReference>
<proteinExistence type="inferred from homology"/>
<gene>
    <name evidence="11" type="ORF">LCGC14_1787670</name>
</gene>
<dbReference type="GO" id="GO:0005829">
    <property type="term" value="C:cytosol"/>
    <property type="evidence" value="ECO:0007669"/>
    <property type="project" value="TreeGrafter"/>
</dbReference>
<keyword evidence="6" id="KW-0413">Isomerase</keyword>
<dbReference type="PANTHER" id="PTHR11070:SF3">
    <property type="entry name" value="DNA 3'-5' HELICASE"/>
    <property type="match status" value="1"/>
</dbReference>
<dbReference type="InterPro" id="IPR027417">
    <property type="entry name" value="P-loop_NTPase"/>
</dbReference>
<dbReference type="GO" id="GO:0003677">
    <property type="term" value="F:DNA binding"/>
    <property type="evidence" value="ECO:0007669"/>
    <property type="project" value="InterPro"/>
</dbReference>
<dbReference type="InterPro" id="IPR014016">
    <property type="entry name" value="UvrD-like_ATP-bd"/>
</dbReference>
<comment type="catalytic activity">
    <reaction evidence="7">
        <text>Couples ATP hydrolysis with the unwinding of duplex DNA by translocating in the 3'-5' direction.</text>
        <dbReference type="EC" id="5.6.2.4"/>
    </reaction>
</comment>
<dbReference type="GO" id="GO:0000725">
    <property type="term" value="P:recombinational repair"/>
    <property type="evidence" value="ECO:0007669"/>
    <property type="project" value="TreeGrafter"/>
</dbReference>
<evidence type="ECO:0000256" key="6">
    <source>
        <dbReference type="ARBA" id="ARBA00023235"/>
    </source>
</evidence>
<evidence type="ECO:0000256" key="4">
    <source>
        <dbReference type="ARBA" id="ARBA00022806"/>
    </source>
</evidence>
<dbReference type="GO" id="GO:0005524">
    <property type="term" value="F:ATP binding"/>
    <property type="evidence" value="ECO:0007669"/>
    <property type="project" value="UniProtKB-KW"/>
</dbReference>
<dbReference type="Pfam" id="PF00580">
    <property type="entry name" value="UvrD-helicase"/>
    <property type="match status" value="1"/>
</dbReference>
<dbReference type="PANTHER" id="PTHR11070">
    <property type="entry name" value="UVRD / RECB / PCRA DNA HELICASE FAMILY MEMBER"/>
    <property type="match status" value="1"/>
</dbReference>
<feature type="domain" description="UvrD-like helicase ATP-binding" evidence="10">
    <location>
        <begin position="1"/>
        <end position="267"/>
    </location>
</feature>
<keyword evidence="3" id="KW-0378">Hydrolase</keyword>
<evidence type="ECO:0000256" key="2">
    <source>
        <dbReference type="ARBA" id="ARBA00022741"/>
    </source>
</evidence>
<dbReference type="EMBL" id="LAZR01017020">
    <property type="protein sequence ID" value="KKM02113.1"/>
    <property type="molecule type" value="Genomic_DNA"/>
</dbReference>
<reference evidence="11" key="1">
    <citation type="journal article" date="2015" name="Nature">
        <title>Complex archaea that bridge the gap between prokaryotes and eukaryotes.</title>
        <authorList>
            <person name="Spang A."/>
            <person name="Saw J.H."/>
            <person name="Jorgensen S.L."/>
            <person name="Zaremba-Niedzwiedzka K."/>
            <person name="Martijn J."/>
            <person name="Lind A.E."/>
            <person name="van Eijk R."/>
            <person name="Schleper C."/>
            <person name="Guy L."/>
            <person name="Ettema T.J."/>
        </authorList>
    </citation>
    <scope>NUCLEOTIDE SEQUENCE</scope>
</reference>